<dbReference type="Pfam" id="PF19361">
    <property type="entry name" value="DUF5937"/>
    <property type="match status" value="1"/>
</dbReference>
<organism evidence="5 6">
    <name type="scientific">Kitasatospora nipponensis</name>
    <dbReference type="NCBI Taxonomy" id="258049"/>
    <lineage>
        <taxon>Bacteria</taxon>
        <taxon>Bacillati</taxon>
        <taxon>Actinomycetota</taxon>
        <taxon>Actinomycetes</taxon>
        <taxon>Kitasatosporales</taxon>
        <taxon>Streptomycetaceae</taxon>
        <taxon>Kitasatospora</taxon>
    </lineage>
</organism>
<dbReference type="CDD" id="cd00090">
    <property type="entry name" value="HTH_ARSR"/>
    <property type="match status" value="1"/>
</dbReference>
<dbReference type="InterPro" id="IPR036388">
    <property type="entry name" value="WH-like_DNA-bd_sf"/>
</dbReference>
<dbReference type="InterPro" id="IPR036390">
    <property type="entry name" value="WH_DNA-bd_sf"/>
</dbReference>
<dbReference type="SMART" id="SM00418">
    <property type="entry name" value="HTH_ARSR"/>
    <property type="match status" value="1"/>
</dbReference>
<keyword evidence="2" id="KW-0238">DNA-binding</keyword>
<dbReference type="Gene3D" id="1.10.10.10">
    <property type="entry name" value="Winged helix-like DNA-binding domain superfamily/Winged helix DNA-binding domain"/>
    <property type="match status" value="1"/>
</dbReference>
<keyword evidence="1" id="KW-0805">Transcription regulation</keyword>
<evidence type="ECO:0000256" key="2">
    <source>
        <dbReference type="ARBA" id="ARBA00023125"/>
    </source>
</evidence>
<protein>
    <submittedName>
        <fullName evidence="5">DUF5937 family protein</fullName>
    </submittedName>
</protein>
<accession>A0ABN1WL70</accession>
<keyword evidence="6" id="KW-1185">Reference proteome</keyword>
<sequence length="368" mass="38788">MAPELVFTAGDLMHCRFAFSPLCETHEAVRTLRRARRHGYHQPWLRRVRPLPAELDLSALWFLMPPEGGYTPDFLGPPPVGAPASAFAAGVPGAPGAPVAPVAPVAPAVPGPDAVDGVFAGELARLRATDPALAHSELARSLACTPGAADSPRGRAMLADPAATVQQLADLTERAWQVLVAPHWPRLRSVLQADIAHRCDRLAQGGLAGLFADLHPSLSWESGRLTVRGSGMPPELRDPQARGLLLMPSCFAWPDVVSGFAPPWPPAVIYPARGLADLWRPAVRAGGAALVGLLGANRAALLASLATPASTGELADRHALAASSVSAHLSALRAAGLLRSHRRGRRVLYQRTALGDALVRAGDQSTHR</sequence>
<gene>
    <name evidence="5" type="ORF">GCM10009665_43700</name>
</gene>
<proteinExistence type="predicted"/>
<name>A0ABN1WL70_9ACTN</name>
<dbReference type="EMBL" id="BAAALF010000082">
    <property type="protein sequence ID" value="GAA1248048.1"/>
    <property type="molecule type" value="Genomic_DNA"/>
</dbReference>
<comment type="caution">
    <text evidence="5">The sequence shown here is derived from an EMBL/GenBank/DDBJ whole genome shotgun (WGS) entry which is preliminary data.</text>
</comment>
<dbReference type="Proteomes" id="UP001500037">
    <property type="component" value="Unassembled WGS sequence"/>
</dbReference>
<dbReference type="PANTHER" id="PTHR43132:SF8">
    <property type="entry name" value="HTH-TYPE TRANSCRIPTIONAL REGULATOR KMTR"/>
    <property type="match status" value="1"/>
</dbReference>
<dbReference type="InterPro" id="IPR001845">
    <property type="entry name" value="HTH_ArsR_DNA-bd_dom"/>
</dbReference>
<dbReference type="InterPro" id="IPR045981">
    <property type="entry name" value="DUF5937"/>
</dbReference>
<evidence type="ECO:0000259" key="4">
    <source>
        <dbReference type="SMART" id="SM00418"/>
    </source>
</evidence>
<evidence type="ECO:0000313" key="6">
    <source>
        <dbReference type="Proteomes" id="UP001500037"/>
    </source>
</evidence>
<evidence type="ECO:0000256" key="1">
    <source>
        <dbReference type="ARBA" id="ARBA00023015"/>
    </source>
</evidence>
<reference evidence="5 6" key="1">
    <citation type="journal article" date="2019" name="Int. J. Syst. Evol. Microbiol.">
        <title>The Global Catalogue of Microorganisms (GCM) 10K type strain sequencing project: providing services to taxonomists for standard genome sequencing and annotation.</title>
        <authorList>
            <consortium name="The Broad Institute Genomics Platform"/>
            <consortium name="The Broad Institute Genome Sequencing Center for Infectious Disease"/>
            <person name="Wu L."/>
            <person name="Ma J."/>
        </authorList>
    </citation>
    <scope>NUCLEOTIDE SEQUENCE [LARGE SCALE GENOMIC DNA]</scope>
    <source>
        <strain evidence="5 6">JCM 13004</strain>
    </source>
</reference>
<dbReference type="InterPro" id="IPR011991">
    <property type="entry name" value="ArsR-like_HTH"/>
</dbReference>
<dbReference type="SUPFAM" id="SSF46785">
    <property type="entry name" value="Winged helix' DNA-binding domain"/>
    <property type="match status" value="1"/>
</dbReference>
<dbReference type="InterPro" id="IPR051011">
    <property type="entry name" value="Metal_resp_trans_reg"/>
</dbReference>
<keyword evidence="3" id="KW-0804">Transcription</keyword>
<feature type="domain" description="HTH arsR-type" evidence="4">
    <location>
        <begin position="288"/>
        <end position="363"/>
    </location>
</feature>
<evidence type="ECO:0000313" key="5">
    <source>
        <dbReference type="EMBL" id="GAA1248048.1"/>
    </source>
</evidence>
<evidence type="ECO:0000256" key="3">
    <source>
        <dbReference type="ARBA" id="ARBA00023163"/>
    </source>
</evidence>
<dbReference type="RefSeq" id="WP_344443564.1">
    <property type="nucleotide sequence ID" value="NZ_BAAALF010000082.1"/>
</dbReference>
<dbReference type="PANTHER" id="PTHR43132">
    <property type="entry name" value="ARSENICAL RESISTANCE OPERON REPRESSOR ARSR-RELATED"/>
    <property type="match status" value="1"/>
</dbReference>